<reference evidence="1" key="1">
    <citation type="submission" date="2022-10" db="EMBL/GenBank/DDBJ databases">
        <title>Complete Genome of Trichothecium roseum strain YXFP-22015, a Plant Pathogen Isolated from Citrus.</title>
        <authorList>
            <person name="Wang Y."/>
            <person name="Zhu L."/>
        </authorList>
    </citation>
    <scope>NUCLEOTIDE SEQUENCE</scope>
    <source>
        <strain evidence="1">YXFP-22015</strain>
    </source>
</reference>
<accession>A0ACC0V7N6</accession>
<comment type="caution">
    <text evidence="1">The sequence shown here is derived from an EMBL/GenBank/DDBJ whole genome shotgun (WGS) entry which is preliminary data.</text>
</comment>
<protein>
    <submittedName>
        <fullName evidence="1">Uncharacterized protein</fullName>
    </submittedName>
</protein>
<sequence length="414" mass="43836">MPSLLTSGTGLLLAAALAVLFQIHLKDPIWFGLGIGRAMQPLSDFPGYACRRIEHPDVRACEDMWLSESTRQLFLACSDPAARSQWMPNAGKFNVSGRSVKDAIVSLRIDEPADDGFELQVLKTTGYAGAAGDGLLSVAGFGGIDDPAAPGLVKLFVINTKPFADAATGALAEDHHATGANTTIELFSATAGSSELKHVRTYTDELIATPNRVAPMSDGSFYFTNDHGLKKVGLEHHLSPLLGTGDVTLCNADPNAPCATVAEGLKYPNGLGHDAHAGGSRIYVPSSTRGTVTVYERSGADGSLRKVDEVRTGYAIDNVSVDADGDLFVALFPRGTDVLRAFDDPWGVRAASAAMRVTRDEKDGGGYRMEKIVEDGRGEVLPASTTVVHDAKTGRLFFSSVASPWIAVCDPLEG</sequence>
<organism evidence="1 2">
    <name type="scientific">Trichothecium roseum</name>
    <dbReference type="NCBI Taxonomy" id="47278"/>
    <lineage>
        <taxon>Eukaryota</taxon>
        <taxon>Fungi</taxon>
        <taxon>Dikarya</taxon>
        <taxon>Ascomycota</taxon>
        <taxon>Pezizomycotina</taxon>
        <taxon>Sordariomycetes</taxon>
        <taxon>Hypocreomycetidae</taxon>
        <taxon>Hypocreales</taxon>
        <taxon>Hypocreales incertae sedis</taxon>
        <taxon>Trichothecium</taxon>
    </lineage>
</organism>
<name>A0ACC0V7N6_9HYPO</name>
<dbReference type="Proteomes" id="UP001163324">
    <property type="component" value="Chromosome 2"/>
</dbReference>
<dbReference type="EMBL" id="CM047941">
    <property type="protein sequence ID" value="KAI9902412.1"/>
    <property type="molecule type" value="Genomic_DNA"/>
</dbReference>
<gene>
    <name evidence="1" type="ORF">N3K66_001764</name>
</gene>
<evidence type="ECO:0000313" key="1">
    <source>
        <dbReference type="EMBL" id="KAI9902412.1"/>
    </source>
</evidence>
<keyword evidence="2" id="KW-1185">Reference proteome</keyword>
<proteinExistence type="predicted"/>
<evidence type="ECO:0000313" key="2">
    <source>
        <dbReference type="Proteomes" id="UP001163324"/>
    </source>
</evidence>